<keyword evidence="1" id="KW-0472">Membrane</keyword>
<keyword evidence="1" id="KW-0812">Transmembrane</keyword>
<evidence type="ECO:0000313" key="2">
    <source>
        <dbReference type="EMBL" id="EKT4439542.1"/>
    </source>
</evidence>
<sequence>MGLSIFTIPDFIEKLCGRLKGQGSIPTSEQKTISNANKRFHRLISRGDRHVLNGELPNVQLKDYEKVQKMGAKMREDGSLYVPEGVNREPFRMYSPMVAEDLDDEHSTYKVTSDGLPWENFVTPTDTTQGGDSTATSIVYGMVPVLAALTIVLLALPGPWALLACLPAALVIPHLIALYQGESITEAVKSGFVGFILPVLLSLNVVSTVKTGKAVAALDQAQLVSTTQGFKLADVVAGLTNFATGQWGLVGNISMALGLFIVGSGFVMLLGSLVNAGNDSKVGGAVQGGKAWVWAYAKLCLALGLVLSLPPVMAPWVILLFASAYAMRYTEQNFQARGWVLDQQNKRIGGVMQDHSYQRDMEDRQFQRMNVENDKSPDIVIAISTGYLARKGYNFSPDQNKFMVMSINDMCTHMLNLGRTGIGKTTNFARLIALQIALAAMNGYRVGLFVLCGKGTLPGEVRNALDWNIKPGMAVGLIEGLKAMDLADAINSMVASSSDKDKMWSQGADFFVVNTCLIFEALCEHEKTVYKKAVSELTKIDAMLPNLEFIVKQLNFNPDTKKSDQHHKAVRALQETRDRREFYAKEVSRPREWHWSYDHFVKTKKMLNDIVVPKGGEEGEIGPEIKRWFNFLGVNVQGESRSPIAIHPKIQVEGSALQKAVGYIAETWAKYPHEQRQSFLLNVDQRINPLYQSEHLVDENGTPWTALTSGVDITGVMRGDRIGIDLPEALHKEAGTAVQILLKQRVYAKLKRRVEATDWRKEMPDDTVFIQLMDECHLLVSKQEKGLLSIARSLGMGAVYLTQNVEGLMQCFETREDLDAFLDCFQSVTCSMASKASYEWVAGKVGHGSIVQYEPTGRGFDYKASTNAFKRSTLNVDDHPQRAFLRKLKRFGMGKVVSQDMLVSDYGHRWDQKMQALQGTNVGESAGSKMRSAIIVGGAGSAKDGEIVSAVELERELNTSGGTRALVYLNRGNVRRVDFAKTIPVTPGKVDKYMERFKAERLEPENFQNELA</sequence>
<evidence type="ECO:0000313" key="3">
    <source>
        <dbReference type="Proteomes" id="UP001214521"/>
    </source>
</evidence>
<dbReference type="SUPFAM" id="SSF52540">
    <property type="entry name" value="P-loop containing nucleoside triphosphate hydrolases"/>
    <property type="match status" value="1"/>
</dbReference>
<feature type="transmembrane region" description="Helical" evidence="1">
    <location>
        <begin position="191"/>
        <end position="209"/>
    </location>
</feature>
<name>A0AAI9C7K2_STEMA</name>
<comment type="caution">
    <text evidence="2">The sequence shown here is derived from an EMBL/GenBank/DDBJ whole genome shotgun (WGS) entry which is preliminary data.</text>
</comment>
<dbReference type="InterPro" id="IPR027417">
    <property type="entry name" value="P-loop_NTPase"/>
</dbReference>
<dbReference type="Gene3D" id="3.40.50.300">
    <property type="entry name" value="P-loop containing nucleotide triphosphate hydrolases"/>
    <property type="match status" value="1"/>
</dbReference>
<dbReference type="AlphaFoldDB" id="A0AAI9C7K2"/>
<reference evidence="2" key="1">
    <citation type="submission" date="2022-07" db="EMBL/GenBank/DDBJ databases">
        <authorList>
            <consortium name="Clinical and Environmental Microbiology Branch: Whole genome sequencing antimicrobial resistance pathogens in the healthcare setting"/>
        </authorList>
    </citation>
    <scope>NUCLEOTIDE SEQUENCE</scope>
    <source>
        <strain evidence="2">Stenotrophomonas_maltophilia_2021CK-00905</strain>
    </source>
</reference>
<protein>
    <recommendedName>
        <fullName evidence="4">TraD/TraG TraM recognition site domain-containing protein</fullName>
    </recommendedName>
</protein>
<accession>A0AAI9C7K2</accession>
<evidence type="ECO:0000256" key="1">
    <source>
        <dbReference type="SAM" id="Phobius"/>
    </source>
</evidence>
<feature type="transmembrane region" description="Helical" evidence="1">
    <location>
        <begin position="295"/>
        <end position="327"/>
    </location>
</feature>
<feature type="transmembrane region" description="Helical" evidence="1">
    <location>
        <begin position="138"/>
        <end position="155"/>
    </location>
</feature>
<proteinExistence type="predicted"/>
<organism evidence="2 3">
    <name type="scientific">Stenotrophomonas maltophilia</name>
    <name type="common">Pseudomonas maltophilia</name>
    <name type="synonym">Xanthomonas maltophilia</name>
    <dbReference type="NCBI Taxonomy" id="40324"/>
    <lineage>
        <taxon>Bacteria</taxon>
        <taxon>Pseudomonadati</taxon>
        <taxon>Pseudomonadota</taxon>
        <taxon>Gammaproteobacteria</taxon>
        <taxon>Lysobacterales</taxon>
        <taxon>Lysobacteraceae</taxon>
        <taxon>Stenotrophomonas</taxon>
        <taxon>Stenotrophomonas maltophilia group</taxon>
    </lineage>
</organism>
<gene>
    <name evidence="2" type="ORF">QEK83_000135</name>
</gene>
<evidence type="ECO:0008006" key="4">
    <source>
        <dbReference type="Google" id="ProtNLM"/>
    </source>
</evidence>
<keyword evidence="1" id="KW-1133">Transmembrane helix</keyword>
<feature type="transmembrane region" description="Helical" evidence="1">
    <location>
        <begin position="161"/>
        <end position="179"/>
    </location>
</feature>
<dbReference type="Proteomes" id="UP001214521">
    <property type="component" value="Unassembled WGS sequence"/>
</dbReference>
<dbReference type="EMBL" id="ABLOMU010000001">
    <property type="protein sequence ID" value="EKT4439542.1"/>
    <property type="molecule type" value="Genomic_DNA"/>
</dbReference>
<feature type="transmembrane region" description="Helical" evidence="1">
    <location>
        <begin position="253"/>
        <end position="274"/>
    </location>
</feature>